<dbReference type="AlphaFoldDB" id="A0A0B7N112"/>
<feature type="non-terminal residue" evidence="2">
    <location>
        <position position="1"/>
    </location>
</feature>
<reference evidence="2 3" key="1">
    <citation type="submission" date="2014-09" db="EMBL/GenBank/DDBJ databases">
        <authorList>
            <person name="Ellenberger Sabrina"/>
        </authorList>
    </citation>
    <scope>NUCLEOTIDE SEQUENCE [LARGE SCALE GENOMIC DNA]</scope>
    <source>
        <strain evidence="2 3">CBS 412.66</strain>
    </source>
</reference>
<proteinExistence type="predicted"/>
<gene>
    <name evidence="2" type="primary">PARPA_02493.1 scaffold 4613</name>
</gene>
<organism evidence="2 3">
    <name type="scientific">Parasitella parasitica</name>
    <dbReference type="NCBI Taxonomy" id="35722"/>
    <lineage>
        <taxon>Eukaryota</taxon>
        <taxon>Fungi</taxon>
        <taxon>Fungi incertae sedis</taxon>
        <taxon>Mucoromycota</taxon>
        <taxon>Mucoromycotina</taxon>
        <taxon>Mucoromycetes</taxon>
        <taxon>Mucorales</taxon>
        <taxon>Mucorineae</taxon>
        <taxon>Mucoraceae</taxon>
        <taxon>Parasitella</taxon>
    </lineage>
</organism>
<dbReference type="Proteomes" id="UP000054107">
    <property type="component" value="Unassembled WGS sequence"/>
</dbReference>
<feature type="non-terminal residue" evidence="2">
    <location>
        <position position="276"/>
    </location>
</feature>
<sequence length="276" mass="29918">LNMSNFASSSRSYAQVAKTPAPKPADSCKRRASPVLEASRKRVTRSRSFEHIHISESSENESETEEFPPLPAPLPARSHIQVMAPRRRRIIKPDSSEESSSDVSSEYFSAESDFERNSWTTNARHADSCIGYNATSVIIERSPSPVANTNATFETEYSSSASAPVDYPAQRSSFSPDNHDYVRGASNASSSDNASILSTLTDTSRVSRTLNRRARAGNIQDIHMHQAGIQPYIQPLSRGASNTHASSGASFSRGASVSPPLSTNSIIPSSHFAPTN</sequence>
<keyword evidence="3" id="KW-1185">Reference proteome</keyword>
<feature type="compositionally biased region" description="Polar residues" evidence="1">
    <location>
        <begin position="259"/>
        <end position="276"/>
    </location>
</feature>
<feature type="compositionally biased region" description="Low complexity" evidence="1">
    <location>
        <begin position="245"/>
        <end position="258"/>
    </location>
</feature>
<feature type="compositionally biased region" description="Basic and acidic residues" evidence="1">
    <location>
        <begin position="47"/>
        <end position="56"/>
    </location>
</feature>
<accession>A0A0B7N112</accession>
<dbReference type="EMBL" id="LN720949">
    <property type="protein sequence ID" value="CEP09053.1"/>
    <property type="molecule type" value="Genomic_DNA"/>
</dbReference>
<evidence type="ECO:0000313" key="2">
    <source>
        <dbReference type="EMBL" id="CEP09053.1"/>
    </source>
</evidence>
<feature type="compositionally biased region" description="Polar residues" evidence="1">
    <location>
        <begin position="1"/>
        <end position="13"/>
    </location>
</feature>
<evidence type="ECO:0000256" key="1">
    <source>
        <dbReference type="SAM" id="MobiDB-lite"/>
    </source>
</evidence>
<name>A0A0B7N112_9FUNG</name>
<feature type="region of interest" description="Disordered" evidence="1">
    <location>
        <begin position="1"/>
        <end position="106"/>
    </location>
</feature>
<evidence type="ECO:0000313" key="3">
    <source>
        <dbReference type="Proteomes" id="UP000054107"/>
    </source>
</evidence>
<protein>
    <submittedName>
        <fullName evidence="2">Uncharacterized protein</fullName>
    </submittedName>
</protein>
<feature type="region of interest" description="Disordered" evidence="1">
    <location>
        <begin position="236"/>
        <end position="276"/>
    </location>
</feature>